<sequence>MARSVVWLLQALLALFFAVSVLVQVWVIPSLARDVAVHYPFLAHLEVVGVVGPVLMVLCAQIVLVCLWALSSMAAAGRVFRRSAFRFVDVVIAALAAFAVLSLAALVLCAANDALAPGNVLVLGGGMLGSFAAALLVVIMRGLLVTATRLEQDLAEVI</sequence>
<organism evidence="2 3">
    <name type="scientific">Microbacterium pseudoresistens</name>
    <dbReference type="NCBI Taxonomy" id="640634"/>
    <lineage>
        <taxon>Bacteria</taxon>
        <taxon>Bacillati</taxon>
        <taxon>Actinomycetota</taxon>
        <taxon>Actinomycetes</taxon>
        <taxon>Micrococcales</taxon>
        <taxon>Microbacteriaceae</taxon>
        <taxon>Microbacterium</taxon>
    </lineage>
</organism>
<evidence type="ECO:0000256" key="1">
    <source>
        <dbReference type="SAM" id="Phobius"/>
    </source>
</evidence>
<dbReference type="AlphaFoldDB" id="A0A7Y9JLA6"/>
<evidence type="ECO:0000313" key="3">
    <source>
        <dbReference type="Proteomes" id="UP000552045"/>
    </source>
</evidence>
<protein>
    <recommendedName>
        <fullName evidence="4">DUF2975 domain-containing protein</fullName>
    </recommendedName>
</protein>
<keyword evidence="1" id="KW-0472">Membrane</keyword>
<evidence type="ECO:0000313" key="2">
    <source>
        <dbReference type="EMBL" id="NYD53527.1"/>
    </source>
</evidence>
<proteinExistence type="predicted"/>
<feature type="transmembrane region" description="Helical" evidence="1">
    <location>
        <begin position="48"/>
        <end position="75"/>
    </location>
</feature>
<dbReference type="RefSeq" id="WP_179431147.1">
    <property type="nucleotide sequence ID" value="NZ_BAABLC010000005.1"/>
</dbReference>
<keyword evidence="1" id="KW-1133">Transmembrane helix</keyword>
<keyword evidence="1" id="KW-0812">Transmembrane</keyword>
<keyword evidence="3" id="KW-1185">Reference proteome</keyword>
<dbReference type="EMBL" id="JACCBH010000001">
    <property type="protein sequence ID" value="NYD53527.1"/>
    <property type="molecule type" value="Genomic_DNA"/>
</dbReference>
<evidence type="ECO:0008006" key="4">
    <source>
        <dbReference type="Google" id="ProtNLM"/>
    </source>
</evidence>
<feature type="transmembrane region" description="Helical" evidence="1">
    <location>
        <begin position="87"/>
        <end position="108"/>
    </location>
</feature>
<dbReference type="Proteomes" id="UP000552045">
    <property type="component" value="Unassembled WGS sequence"/>
</dbReference>
<name>A0A7Y9JLA6_9MICO</name>
<dbReference type="InterPro" id="IPR021354">
    <property type="entry name" value="DUF2975"/>
</dbReference>
<gene>
    <name evidence="2" type="ORF">BKA02_000582</name>
</gene>
<feature type="transmembrane region" description="Helical" evidence="1">
    <location>
        <begin position="120"/>
        <end position="144"/>
    </location>
</feature>
<accession>A0A7Y9JLA6</accession>
<dbReference type="Pfam" id="PF11188">
    <property type="entry name" value="DUF2975"/>
    <property type="match status" value="1"/>
</dbReference>
<reference evidence="2 3" key="1">
    <citation type="submission" date="2020-07" db="EMBL/GenBank/DDBJ databases">
        <title>Sequencing the genomes of 1000 actinobacteria strains.</title>
        <authorList>
            <person name="Klenk H.-P."/>
        </authorList>
    </citation>
    <scope>NUCLEOTIDE SEQUENCE [LARGE SCALE GENOMIC DNA]</scope>
    <source>
        <strain evidence="2 3">DSM 22185</strain>
    </source>
</reference>
<comment type="caution">
    <text evidence="2">The sequence shown here is derived from an EMBL/GenBank/DDBJ whole genome shotgun (WGS) entry which is preliminary data.</text>
</comment>